<keyword evidence="2" id="KW-1185">Reference proteome</keyword>
<dbReference type="EMBL" id="ATFF01000006">
    <property type="protein sequence ID" value="EPF31892.1"/>
    <property type="molecule type" value="Genomic_DNA"/>
</dbReference>
<gene>
    <name evidence="1" type="ORF">HMPREF9194_02247</name>
</gene>
<evidence type="ECO:0000313" key="1">
    <source>
        <dbReference type="EMBL" id="EPF31892.1"/>
    </source>
</evidence>
<sequence>MMNRILSIKNDIKRQKQSAFLLKNLGLSGKKGLGMNEELKKYRLMRKMDFARI</sequence>
<organism evidence="1 2">
    <name type="scientific">Treponema maltophilum ATCC 51939</name>
    <dbReference type="NCBI Taxonomy" id="1125699"/>
    <lineage>
        <taxon>Bacteria</taxon>
        <taxon>Pseudomonadati</taxon>
        <taxon>Spirochaetota</taxon>
        <taxon>Spirochaetia</taxon>
        <taxon>Spirochaetales</taxon>
        <taxon>Treponemataceae</taxon>
        <taxon>Treponema</taxon>
    </lineage>
</organism>
<dbReference type="RefSeq" id="WP_016526500.1">
    <property type="nucleotide sequence ID" value="NZ_KE332518.1"/>
</dbReference>
<comment type="caution">
    <text evidence="1">The sequence shown here is derived from an EMBL/GenBank/DDBJ whole genome shotgun (WGS) entry which is preliminary data.</text>
</comment>
<evidence type="ECO:0000313" key="2">
    <source>
        <dbReference type="Proteomes" id="UP000014541"/>
    </source>
</evidence>
<protein>
    <submittedName>
        <fullName evidence="1">Uncharacterized protein</fullName>
    </submittedName>
</protein>
<dbReference type="Proteomes" id="UP000014541">
    <property type="component" value="Unassembled WGS sequence"/>
</dbReference>
<reference evidence="1 2" key="1">
    <citation type="submission" date="2013-04" db="EMBL/GenBank/DDBJ databases">
        <title>The Genome Sequence of Treponema maltophilum ATCC 51939.</title>
        <authorList>
            <consortium name="The Broad Institute Genomics Platform"/>
            <person name="Earl A."/>
            <person name="Ward D."/>
            <person name="Feldgarden M."/>
            <person name="Gevers D."/>
            <person name="Leonetti C."/>
            <person name="Blanton J.M."/>
            <person name="Dewhirst F.E."/>
            <person name="Izard J."/>
            <person name="Walker B."/>
            <person name="Young S."/>
            <person name="Zeng Q."/>
            <person name="Gargeya S."/>
            <person name="Fitzgerald M."/>
            <person name="Haas B."/>
            <person name="Abouelleil A."/>
            <person name="Allen A.W."/>
            <person name="Alvarado L."/>
            <person name="Arachchi H.M."/>
            <person name="Berlin A.M."/>
            <person name="Chapman S.B."/>
            <person name="Gainer-Dewar J."/>
            <person name="Goldberg J."/>
            <person name="Griggs A."/>
            <person name="Gujja S."/>
            <person name="Hansen M."/>
            <person name="Howarth C."/>
            <person name="Imamovic A."/>
            <person name="Ireland A."/>
            <person name="Larimer J."/>
            <person name="McCowan C."/>
            <person name="Murphy C."/>
            <person name="Pearson M."/>
            <person name="Poon T.W."/>
            <person name="Priest M."/>
            <person name="Roberts A."/>
            <person name="Saif S."/>
            <person name="Shea T."/>
            <person name="Sisk P."/>
            <person name="Sykes S."/>
            <person name="Wortman J."/>
            <person name="Nusbaum C."/>
            <person name="Birren B."/>
        </authorList>
    </citation>
    <scope>NUCLEOTIDE SEQUENCE [LARGE SCALE GENOMIC DNA]</scope>
    <source>
        <strain evidence="1 2">ATCC 51939</strain>
    </source>
</reference>
<proteinExistence type="predicted"/>
<dbReference type="HOGENOM" id="CLU_3067331_0_0_12"/>
<name>S3KI18_TREMA</name>
<accession>S3KI18</accession>
<dbReference type="PATRIC" id="fig|1125699.3.peg.2269"/>
<dbReference type="AlphaFoldDB" id="S3KI18"/>